<sequence>MFRRIISAIFSTRKKVSLFIVAVFLVFFLAGIFIANLSGRLNIFGDSSATTGTFSGIVIDTATDKPIKGAEIILKSTTRTVKITKLVKGYCIIKGKVQRECPITVTTPWQVKKTTDVRGKFNFGKIDNITSSEQWKISVIHANKILLDDFLYLTSGENKIELQIGRIPALSSIEFFTGNNPEKQIYPFTEFGSLEGNAIPNSIVIASPSDTNTKELFKTKDVSQQIETIADDKGRFVFDKIPIGKYSVNSIFDDNNIFTDETEITKGKKSITNFTTERKK</sequence>
<keyword evidence="1" id="KW-0472">Membrane</keyword>
<accession>A0A554LKI4</accession>
<feature type="transmembrane region" description="Helical" evidence="1">
    <location>
        <begin position="16"/>
        <end position="37"/>
    </location>
</feature>
<keyword evidence="1" id="KW-0812">Transmembrane</keyword>
<dbReference type="Proteomes" id="UP000315689">
    <property type="component" value="Unassembled WGS sequence"/>
</dbReference>
<reference evidence="2 3" key="1">
    <citation type="submission" date="2017-07" db="EMBL/GenBank/DDBJ databases">
        <title>Mechanisms for carbon and nitrogen cycling indicate functional differentiation within the Candidate Phyla Radiation.</title>
        <authorList>
            <person name="Danczak R.E."/>
            <person name="Johnston M.D."/>
            <person name="Kenah C."/>
            <person name="Slattery M."/>
            <person name="Wrighton K.C."/>
            <person name="Wilkins M.J."/>
        </authorList>
    </citation>
    <scope>NUCLEOTIDE SEQUENCE [LARGE SCALE GENOMIC DNA]</scope>
    <source>
        <strain evidence="2">Licking1014_7</strain>
    </source>
</reference>
<keyword evidence="1" id="KW-1133">Transmembrane helix</keyword>
<dbReference type="EMBL" id="VMGK01000003">
    <property type="protein sequence ID" value="TSC93357.1"/>
    <property type="molecule type" value="Genomic_DNA"/>
</dbReference>
<gene>
    <name evidence="2" type="ORF">CEN89_140</name>
</gene>
<evidence type="ECO:0000313" key="2">
    <source>
        <dbReference type="EMBL" id="TSC93357.1"/>
    </source>
</evidence>
<protein>
    <submittedName>
        <fullName evidence="2">Uncharacterized protein</fullName>
    </submittedName>
</protein>
<comment type="caution">
    <text evidence="2">The sequence shown here is derived from an EMBL/GenBank/DDBJ whole genome shotgun (WGS) entry which is preliminary data.</text>
</comment>
<evidence type="ECO:0000313" key="3">
    <source>
        <dbReference type="Proteomes" id="UP000315689"/>
    </source>
</evidence>
<dbReference type="AlphaFoldDB" id="A0A554LKI4"/>
<proteinExistence type="predicted"/>
<name>A0A554LKI4_9BACT</name>
<organism evidence="2 3">
    <name type="scientific">Candidatus Berkelbacteria bacterium Licking1014_7</name>
    <dbReference type="NCBI Taxonomy" id="2017147"/>
    <lineage>
        <taxon>Bacteria</taxon>
        <taxon>Candidatus Berkelbacteria</taxon>
    </lineage>
</organism>
<evidence type="ECO:0000256" key="1">
    <source>
        <dbReference type="SAM" id="Phobius"/>
    </source>
</evidence>